<dbReference type="EMBL" id="JADGJH010004579">
    <property type="protein sequence ID" value="KAJ3085283.1"/>
    <property type="molecule type" value="Genomic_DNA"/>
</dbReference>
<accession>A0AAD5SNM0</accession>
<dbReference type="GO" id="GO:0005096">
    <property type="term" value="F:GTPase activator activity"/>
    <property type="evidence" value="ECO:0007669"/>
    <property type="project" value="UniProtKB-KW"/>
</dbReference>
<dbReference type="AlphaFoldDB" id="A0AAD5SNM0"/>
<feature type="domain" description="Rab-GAP TBC" evidence="3">
    <location>
        <begin position="88"/>
        <end position="271"/>
    </location>
</feature>
<dbReference type="PANTHER" id="PTHR22957">
    <property type="entry name" value="TBC1 DOMAIN FAMILY MEMBER GTPASE-ACTIVATING PROTEIN"/>
    <property type="match status" value="1"/>
</dbReference>
<feature type="non-terminal residue" evidence="4">
    <location>
        <position position="271"/>
    </location>
</feature>
<dbReference type="Pfam" id="PF00566">
    <property type="entry name" value="RabGAP-TBC"/>
    <property type="match status" value="1"/>
</dbReference>
<organism evidence="4 5">
    <name type="scientific">Physocladia obscura</name>
    <dbReference type="NCBI Taxonomy" id="109957"/>
    <lineage>
        <taxon>Eukaryota</taxon>
        <taxon>Fungi</taxon>
        <taxon>Fungi incertae sedis</taxon>
        <taxon>Chytridiomycota</taxon>
        <taxon>Chytridiomycota incertae sedis</taxon>
        <taxon>Chytridiomycetes</taxon>
        <taxon>Chytridiales</taxon>
        <taxon>Chytriomycetaceae</taxon>
        <taxon>Physocladia</taxon>
    </lineage>
</organism>
<dbReference type="Gene3D" id="1.10.8.270">
    <property type="entry name" value="putative rabgap domain of human tbc1 domain family member 14 like domains"/>
    <property type="match status" value="1"/>
</dbReference>
<evidence type="ECO:0000259" key="3">
    <source>
        <dbReference type="PROSITE" id="PS50086"/>
    </source>
</evidence>
<name>A0AAD5SNM0_9FUNG</name>
<evidence type="ECO:0000256" key="2">
    <source>
        <dbReference type="SAM" id="MobiDB-lite"/>
    </source>
</evidence>
<feature type="region of interest" description="Disordered" evidence="2">
    <location>
        <begin position="1"/>
        <end position="45"/>
    </location>
</feature>
<dbReference type="FunFam" id="1.10.8.270:FF:000004">
    <property type="entry name" value="TBC1 domain family, member 22B"/>
    <property type="match status" value="1"/>
</dbReference>
<comment type="caution">
    <text evidence="4">The sequence shown here is derived from an EMBL/GenBank/DDBJ whole genome shotgun (WGS) entry which is preliminary data.</text>
</comment>
<dbReference type="PROSITE" id="PS50086">
    <property type="entry name" value="TBC_RABGAP"/>
    <property type="match status" value="1"/>
</dbReference>
<proteinExistence type="predicted"/>
<feature type="compositionally biased region" description="Basic and acidic residues" evidence="2">
    <location>
        <begin position="1"/>
        <end position="22"/>
    </location>
</feature>
<feature type="compositionally biased region" description="Low complexity" evidence="2">
    <location>
        <begin position="26"/>
        <end position="43"/>
    </location>
</feature>
<dbReference type="InterPro" id="IPR000195">
    <property type="entry name" value="Rab-GAP-TBC_dom"/>
</dbReference>
<dbReference type="PANTHER" id="PTHR22957:SF26">
    <property type="entry name" value="LD44506P"/>
    <property type="match status" value="1"/>
</dbReference>
<dbReference type="SUPFAM" id="SSF47923">
    <property type="entry name" value="Ypt/Rab-GAP domain of gyp1p"/>
    <property type="match status" value="1"/>
</dbReference>
<dbReference type="Gene3D" id="1.10.10.750">
    <property type="entry name" value="Ypt/Rab-GAP domain of gyp1p, domain 1"/>
    <property type="match status" value="1"/>
</dbReference>
<keyword evidence="5" id="KW-1185">Reference proteome</keyword>
<evidence type="ECO:0000313" key="4">
    <source>
        <dbReference type="EMBL" id="KAJ3085283.1"/>
    </source>
</evidence>
<keyword evidence="1" id="KW-0343">GTPase activation</keyword>
<evidence type="ECO:0000256" key="1">
    <source>
        <dbReference type="ARBA" id="ARBA00022468"/>
    </source>
</evidence>
<dbReference type="GO" id="GO:0005794">
    <property type="term" value="C:Golgi apparatus"/>
    <property type="evidence" value="ECO:0007669"/>
    <property type="project" value="TreeGrafter"/>
</dbReference>
<dbReference type="InterPro" id="IPR035969">
    <property type="entry name" value="Rab-GAP_TBC_sf"/>
</dbReference>
<evidence type="ECO:0000313" key="5">
    <source>
        <dbReference type="Proteomes" id="UP001211907"/>
    </source>
</evidence>
<dbReference type="Proteomes" id="UP001211907">
    <property type="component" value="Unassembled WGS sequence"/>
</dbReference>
<gene>
    <name evidence="4" type="primary">GYP1_2</name>
    <name evidence="4" type="ORF">HK100_009097</name>
</gene>
<reference evidence="4" key="1">
    <citation type="submission" date="2020-05" db="EMBL/GenBank/DDBJ databases">
        <title>Phylogenomic resolution of chytrid fungi.</title>
        <authorList>
            <person name="Stajich J.E."/>
            <person name="Amses K."/>
            <person name="Simmons R."/>
            <person name="Seto K."/>
            <person name="Myers J."/>
            <person name="Bonds A."/>
            <person name="Quandt C.A."/>
            <person name="Barry K."/>
            <person name="Liu P."/>
            <person name="Grigoriev I."/>
            <person name="Longcore J.E."/>
            <person name="James T.Y."/>
        </authorList>
    </citation>
    <scope>NUCLEOTIDE SEQUENCE</scope>
    <source>
        <strain evidence="4">JEL0513</strain>
    </source>
</reference>
<protein>
    <submittedName>
        <fullName evidence="4">GTPase-activating protein</fullName>
    </submittedName>
</protein>
<sequence>MSKDVHKESISIKNPQEVRSKSEAIASSRPASRPGSASPSGRAKTAESEMLGAVAELNSKAIRFKKFETLLEQPLVDMEQLKKLSWMGVPEEIRHTVWKLLMVTTYSAPASLLLASLGGVELSLNLIIYDLQGYLPTNSTMRDKILAQKRLEYDEYVTQQFIDGKATLDQALVHQIHIDILRTNSNVPLYQNAIIQESLERILYIWAVRHPASGYVQGINDLATPFYQVFLQPHVSDDVERTDVGLISKDDLKEVEADTYWCLSRLLDGIQ</sequence>